<evidence type="ECO:0000256" key="1">
    <source>
        <dbReference type="SAM" id="Phobius"/>
    </source>
</evidence>
<feature type="transmembrane region" description="Helical" evidence="1">
    <location>
        <begin position="91"/>
        <end position="107"/>
    </location>
</feature>
<protein>
    <submittedName>
        <fullName evidence="2">YIP1 family protein</fullName>
    </submittedName>
</protein>
<keyword evidence="1" id="KW-1133">Transmembrane helix</keyword>
<organism evidence="2 3">
    <name type="scientific">Massilia phyllostachyos</name>
    <dbReference type="NCBI Taxonomy" id="2898585"/>
    <lineage>
        <taxon>Bacteria</taxon>
        <taxon>Pseudomonadati</taxon>
        <taxon>Pseudomonadota</taxon>
        <taxon>Betaproteobacteria</taxon>
        <taxon>Burkholderiales</taxon>
        <taxon>Oxalobacteraceae</taxon>
        <taxon>Telluria group</taxon>
        <taxon>Massilia</taxon>
    </lineage>
</organism>
<proteinExistence type="predicted"/>
<feature type="transmembrane region" description="Helical" evidence="1">
    <location>
        <begin position="127"/>
        <end position="150"/>
    </location>
</feature>
<keyword evidence="1" id="KW-0472">Membrane</keyword>
<feature type="transmembrane region" description="Helical" evidence="1">
    <location>
        <begin position="341"/>
        <end position="360"/>
    </location>
</feature>
<keyword evidence="3" id="KW-1185">Reference proteome</keyword>
<sequence>MSARFVQFLLLARWGSALVALMYHVRFLAFVNYDAVEDKSLLLTGLYFLTGLGHEAYAVCFILDGMLVGLILRRQRAGPGPGDASLGRHALGLYGLLLPGLLLGAAFDHTGAHLFGDTGVYTAFPEFSTLALGLAVLLGNLLMLQPFVVANFGGNSMLYLLSYLFWSLVLLAVFLRAGQLPQPHRRAARVLLPALAIVFLPYQFLIWSAIWLAGLGLVFLAEGRSWRPPLPATLPLFGAALLLSRFLGPATRGLEAVLRDWVIQFGFLGAGVGFAALVWSVYPKGQDSGTFAAVRASEAWPAQAASFTFFFHFPVIMLLAAWGDARLGQPLMQQPSVAYPWFAGLVLASVLTATGIALTVDSARRAFGNAARLTSGRRGGSPS</sequence>
<name>A0ABS8Q6K8_9BURK</name>
<gene>
    <name evidence="2" type="ORF">LQ564_10375</name>
</gene>
<keyword evidence="1" id="KW-0812">Transmembrane</keyword>
<evidence type="ECO:0000313" key="2">
    <source>
        <dbReference type="EMBL" id="MCD2516712.1"/>
    </source>
</evidence>
<feature type="transmembrane region" description="Helical" evidence="1">
    <location>
        <begin position="190"/>
        <end position="220"/>
    </location>
</feature>
<feature type="transmembrane region" description="Helical" evidence="1">
    <location>
        <begin position="157"/>
        <end position="178"/>
    </location>
</feature>
<feature type="transmembrane region" description="Helical" evidence="1">
    <location>
        <begin position="302"/>
        <end position="321"/>
    </location>
</feature>
<reference evidence="2" key="1">
    <citation type="submission" date="2021-11" db="EMBL/GenBank/DDBJ databases">
        <title>The complete genome of Massilia sp sp. G4R7.</title>
        <authorList>
            <person name="Liu L."/>
            <person name="Yue J."/>
            <person name="Yuan J."/>
            <person name="Yang F."/>
            <person name="Li L."/>
        </authorList>
    </citation>
    <scope>NUCLEOTIDE SEQUENCE</scope>
    <source>
        <strain evidence="2">G4R7</strain>
    </source>
</reference>
<evidence type="ECO:0000313" key="3">
    <source>
        <dbReference type="Proteomes" id="UP001179361"/>
    </source>
</evidence>
<feature type="transmembrane region" description="Helical" evidence="1">
    <location>
        <begin position="232"/>
        <end position="249"/>
    </location>
</feature>
<accession>A0ABS8Q6K8</accession>
<dbReference type="Proteomes" id="UP001179361">
    <property type="component" value="Unassembled WGS sequence"/>
</dbReference>
<feature type="transmembrane region" description="Helical" evidence="1">
    <location>
        <begin position="41"/>
        <end position="70"/>
    </location>
</feature>
<dbReference type="EMBL" id="JAJNOC010000002">
    <property type="protein sequence ID" value="MCD2516712.1"/>
    <property type="molecule type" value="Genomic_DNA"/>
</dbReference>
<feature type="transmembrane region" description="Helical" evidence="1">
    <location>
        <begin position="261"/>
        <end position="282"/>
    </location>
</feature>
<dbReference type="RefSeq" id="WP_231058016.1">
    <property type="nucleotide sequence ID" value="NZ_JAJNOC010000002.1"/>
</dbReference>
<comment type="caution">
    <text evidence="2">The sequence shown here is derived from an EMBL/GenBank/DDBJ whole genome shotgun (WGS) entry which is preliminary data.</text>
</comment>